<organism evidence="1 2">
    <name type="scientific">Gigaspora margarita</name>
    <dbReference type="NCBI Taxonomy" id="4874"/>
    <lineage>
        <taxon>Eukaryota</taxon>
        <taxon>Fungi</taxon>
        <taxon>Fungi incertae sedis</taxon>
        <taxon>Mucoromycota</taxon>
        <taxon>Glomeromycotina</taxon>
        <taxon>Glomeromycetes</taxon>
        <taxon>Diversisporales</taxon>
        <taxon>Gigasporaceae</taxon>
        <taxon>Gigaspora</taxon>
    </lineage>
</organism>
<dbReference type="EMBL" id="CAJVQB010155552">
    <property type="protein sequence ID" value="CAG8856036.1"/>
    <property type="molecule type" value="Genomic_DNA"/>
</dbReference>
<evidence type="ECO:0000313" key="1">
    <source>
        <dbReference type="EMBL" id="CAG8856036.1"/>
    </source>
</evidence>
<keyword evidence="2" id="KW-1185">Reference proteome</keyword>
<sequence length="45" mass="5551">HFNPVYKIAQLKKEKHHDVKKDYKDIDTSKNEKKAFEYYSQDYDD</sequence>
<accession>A0ABN7XL46</accession>
<protein>
    <submittedName>
        <fullName evidence="1">33750_t:CDS:1</fullName>
    </submittedName>
</protein>
<evidence type="ECO:0000313" key="2">
    <source>
        <dbReference type="Proteomes" id="UP000789901"/>
    </source>
</evidence>
<reference evidence="1 2" key="1">
    <citation type="submission" date="2021-06" db="EMBL/GenBank/DDBJ databases">
        <authorList>
            <person name="Kallberg Y."/>
            <person name="Tangrot J."/>
            <person name="Rosling A."/>
        </authorList>
    </citation>
    <scope>NUCLEOTIDE SEQUENCE [LARGE SCALE GENOMIC DNA]</scope>
    <source>
        <strain evidence="1 2">120-4 pot B 10/14</strain>
    </source>
</reference>
<gene>
    <name evidence="1" type="ORF">GMARGA_LOCUS44857</name>
</gene>
<feature type="non-terminal residue" evidence="1">
    <location>
        <position position="1"/>
    </location>
</feature>
<feature type="non-terminal residue" evidence="1">
    <location>
        <position position="45"/>
    </location>
</feature>
<comment type="caution">
    <text evidence="1">The sequence shown here is derived from an EMBL/GenBank/DDBJ whole genome shotgun (WGS) entry which is preliminary data.</text>
</comment>
<dbReference type="Proteomes" id="UP000789901">
    <property type="component" value="Unassembled WGS sequence"/>
</dbReference>
<name>A0ABN7XL46_GIGMA</name>
<proteinExistence type="predicted"/>